<keyword evidence="10" id="KW-0378">Hydrolase</keyword>
<keyword evidence="4 10" id="KW-0067">ATP-binding</keyword>
<feature type="transmembrane region" description="Helical" evidence="7">
    <location>
        <begin position="111"/>
        <end position="133"/>
    </location>
</feature>
<dbReference type="GO" id="GO:0016887">
    <property type="term" value="F:ATP hydrolysis activity"/>
    <property type="evidence" value="ECO:0007669"/>
    <property type="project" value="InterPro"/>
</dbReference>
<comment type="caution">
    <text evidence="10">The sequence shown here is derived from an EMBL/GenBank/DDBJ whole genome shotgun (WGS) entry which is preliminary data.</text>
</comment>
<feature type="transmembrane region" description="Helical" evidence="7">
    <location>
        <begin position="224"/>
        <end position="245"/>
    </location>
</feature>
<dbReference type="InterPro" id="IPR039421">
    <property type="entry name" value="Type_1_exporter"/>
</dbReference>
<keyword evidence="6 7" id="KW-0472">Membrane</keyword>
<keyword evidence="5 7" id="KW-1133">Transmembrane helix</keyword>
<dbReference type="PANTHER" id="PTHR43394:SF1">
    <property type="entry name" value="ATP-BINDING CASSETTE SUB-FAMILY B MEMBER 10, MITOCHONDRIAL"/>
    <property type="match status" value="1"/>
</dbReference>
<dbReference type="GO" id="GO:0016020">
    <property type="term" value="C:membrane"/>
    <property type="evidence" value="ECO:0007669"/>
    <property type="project" value="UniProtKB-SubCell"/>
</dbReference>
<evidence type="ECO:0000256" key="1">
    <source>
        <dbReference type="ARBA" id="ARBA00004141"/>
    </source>
</evidence>
<dbReference type="GO" id="GO:0005524">
    <property type="term" value="F:ATP binding"/>
    <property type="evidence" value="ECO:0007669"/>
    <property type="project" value="UniProtKB-KW"/>
</dbReference>
<protein>
    <submittedName>
        <fullName evidence="10">Putative multidrug resistance ABC transporter ATP-binding/permease protein YheH</fullName>
        <ecNumber evidence="10">3.6.3.-</ecNumber>
    </submittedName>
</protein>
<evidence type="ECO:0000256" key="5">
    <source>
        <dbReference type="ARBA" id="ARBA00022989"/>
    </source>
</evidence>
<evidence type="ECO:0000259" key="9">
    <source>
        <dbReference type="PROSITE" id="PS50929"/>
    </source>
</evidence>
<keyword evidence="2 7" id="KW-0812">Transmembrane</keyword>
<dbReference type="Pfam" id="PF00664">
    <property type="entry name" value="ABC_membrane"/>
    <property type="match status" value="1"/>
</dbReference>
<dbReference type="Gene3D" id="3.40.50.300">
    <property type="entry name" value="P-loop containing nucleotide triphosphate hydrolases"/>
    <property type="match status" value="1"/>
</dbReference>
<dbReference type="SUPFAM" id="SSF90123">
    <property type="entry name" value="ABC transporter transmembrane region"/>
    <property type="match status" value="1"/>
</dbReference>
<feature type="transmembrane region" description="Helical" evidence="7">
    <location>
        <begin position="251"/>
        <end position="271"/>
    </location>
</feature>
<accession>A0A645APY2</accession>
<dbReference type="AlphaFoldDB" id="A0A645APY2"/>
<dbReference type="PROSITE" id="PS50929">
    <property type="entry name" value="ABC_TM1F"/>
    <property type="match status" value="1"/>
</dbReference>
<dbReference type="InterPro" id="IPR027417">
    <property type="entry name" value="P-loop_NTPase"/>
</dbReference>
<dbReference type="InterPro" id="IPR011527">
    <property type="entry name" value="ABC1_TM_dom"/>
</dbReference>
<proteinExistence type="predicted"/>
<gene>
    <name evidence="10" type="primary">yheH_5</name>
    <name evidence="10" type="ORF">SDC9_101600</name>
</gene>
<keyword evidence="3" id="KW-0547">Nucleotide-binding</keyword>
<evidence type="ECO:0000313" key="10">
    <source>
        <dbReference type="EMBL" id="MPM54818.1"/>
    </source>
</evidence>
<evidence type="ECO:0000256" key="3">
    <source>
        <dbReference type="ARBA" id="ARBA00022741"/>
    </source>
</evidence>
<evidence type="ECO:0000256" key="7">
    <source>
        <dbReference type="SAM" id="Phobius"/>
    </source>
</evidence>
<dbReference type="GO" id="GO:0015421">
    <property type="term" value="F:ABC-type oligopeptide transporter activity"/>
    <property type="evidence" value="ECO:0007669"/>
    <property type="project" value="TreeGrafter"/>
</dbReference>
<feature type="domain" description="ABC transmembrane type-1" evidence="9">
    <location>
        <begin position="1"/>
        <end position="283"/>
    </location>
</feature>
<sequence length="566" mass="64307">MLISIFFISNIVLQILSHQVLSNVIDSAEVGKSIKYVIFLVFVYMVTILINMAGDVCESYFAKSFGLKITNLLKKDVLHHFLRIDMKHHENWTSGEMISRLDEDAEGLSSYFYMLIFKLVGSTLLMTGVFIVLAMKNQIIALSMVVFSVVSIWIFKTIQNYGMSLYVRRSAAISKFNGLMKEKIDNAVEIRTNGAERYSIHKLNEAMKSRFKESLPAGMMYSRLWSASTILEAVVTILSLGIAVVLWDKGFITVGTVYLIYTYTELVFYRLQDFKRYLTSLQTSKAGLIRVKELLDMETSIEEGTLEIRTRDITVTVNNLTFGYYENNSILNNICFELKPGERLGIMGGTGSGKTTLAKIVARLYEFKHGEILLNGISVKKLKGESLRSAIAYCTQEVQFLHGTLRNNITLYNERFSDKDILHAIKQMGLIQWFEKFPEGLDTYLDMGENNVSAGEAQLISIIRLFLMNPAIVILDEISSRLDYVTEQRILSTLDVLTQNRTVITIAHKVTALRWTDSIMILKDGKVIEYGKKDELEKDKSSKFYSLCKTMELESEVAENEKEGVS</sequence>
<dbReference type="EC" id="3.6.3.-" evidence="10"/>
<organism evidence="10">
    <name type="scientific">bioreactor metagenome</name>
    <dbReference type="NCBI Taxonomy" id="1076179"/>
    <lineage>
        <taxon>unclassified sequences</taxon>
        <taxon>metagenomes</taxon>
        <taxon>ecological metagenomes</taxon>
    </lineage>
</organism>
<dbReference type="SUPFAM" id="SSF52540">
    <property type="entry name" value="P-loop containing nucleoside triphosphate hydrolases"/>
    <property type="match status" value="1"/>
</dbReference>
<dbReference type="Pfam" id="PF00005">
    <property type="entry name" value="ABC_tran"/>
    <property type="match status" value="1"/>
</dbReference>
<dbReference type="SMART" id="SM00382">
    <property type="entry name" value="AAA"/>
    <property type="match status" value="1"/>
</dbReference>
<dbReference type="CDD" id="cd07346">
    <property type="entry name" value="ABC_6TM_exporters"/>
    <property type="match status" value="1"/>
</dbReference>
<comment type="subcellular location">
    <subcellularLocation>
        <location evidence="1">Membrane</location>
        <topology evidence="1">Multi-pass membrane protein</topology>
    </subcellularLocation>
</comment>
<dbReference type="PANTHER" id="PTHR43394">
    <property type="entry name" value="ATP-DEPENDENT PERMEASE MDL1, MITOCHONDRIAL"/>
    <property type="match status" value="1"/>
</dbReference>
<dbReference type="PROSITE" id="PS50893">
    <property type="entry name" value="ABC_TRANSPORTER_2"/>
    <property type="match status" value="1"/>
</dbReference>
<dbReference type="InterPro" id="IPR003439">
    <property type="entry name" value="ABC_transporter-like_ATP-bd"/>
</dbReference>
<feature type="transmembrane region" description="Helical" evidence="7">
    <location>
        <begin position="33"/>
        <end position="54"/>
    </location>
</feature>
<reference evidence="10" key="1">
    <citation type="submission" date="2019-08" db="EMBL/GenBank/DDBJ databases">
        <authorList>
            <person name="Kucharzyk K."/>
            <person name="Murdoch R.W."/>
            <person name="Higgins S."/>
            <person name="Loffler F."/>
        </authorList>
    </citation>
    <scope>NUCLEOTIDE SEQUENCE</scope>
</reference>
<dbReference type="PROSITE" id="PS00211">
    <property type="entry name" value="ABC_TRANSPORTER_1"/>
    <property type="match status" value="1"/>
</dbReference>
<dbReference type="EMBL" id="VSSQ01014979">
    <property type="protein sequence ID" value="MPM54818.1"/>
    <property type="molecule type" value="Genomic_DNA"/>
</dbReference>
<dbReference type="InterPro" id="IPR036640">
    <property type="entry name" value="ABC1_TM_sf"/>
</dbReference>
<feature type="domain" description="ABC transporter" evidence="8">
    <location>
        <begin position="308"/>
        <end position="549"/>
    </location>
</feature>
<feature type="transmembrane region" description="Helical" evidence="7">
    <location>
        <begin position="139"/>
        <end position="158"/>
    </location>
</feature>
<evidence type="ECO:0000256" key="6">
    <source>
        <dbReference type="ARBA" id="ARBA00023136"/>
    </source>
</evidence>
<evidence type="ECO:0000256" key="2">
    <source>
        <dbReference type="ARBA" id="ARBA00022692"/>
    </source>
</evidence>
<dbReference type="InterPro" id="IPR003593">
    <property type="entry name" value="AAA+_ATPase"/>
</dbReference>
<evidence type="ECO:0000256" key="4">
    <source>
        <dbReference type="ARBA" id="ARBA00022840"/>
    </source>
</evidence>
<dbReference type="Gene3D" id="1.20.1560.10">
    <property type="entry name" value="ABC transporter type 1, transmembrane domain"/>
    <property type="match status" value="1"/>
</dbReference>
<name>A0A645APY2_9ZZZZ</name>
<evidence type="ECO:0000259" key="8">
    <source>
        <dbReference type="PROSITE" id="PS50893"/>
    </source>
</evidence>
<dbReference type="InterPro" id="IPR017871">
    <property type="entry name" value="ABC_transporter-like_CS"/>
</dbReference>